<protein>
    <submittedName>
        <fullName evidence="1">Uncharacterized protein</fullName>
    </submittedName>
</protein>
<accession>A0ABD1EX46</accession>
<reference evidence="1 2" key="1">
    <citation type="submission" date="2024-05" db="EMBL/GenBank/DDBJ databases">
        <title>Genetic variation in Jamaican populations of the coffee berry borer (Hypothenemus hampei).</title>
        <authorList>
            <person name="Errbii M."/>
            <person name="Myrie A."/>
        </authorList>
    </citation>
    <scope>NUCLEOTIDE SEQUENCE [LARGE SCALE GENOMIC DNA]</scope>
    <source>
        <strain evidence="1">JA-Hopewell-2020-01-JO</strain>
        <tissue evidence="1">Whole body</tissue>
    </source>
</reference>
<proteinExistence type="predicted"/>
<comment type="caution">
    <text evidence="1">The sequence shown here is derived from an EMBL/GenBank/DDBJ whole genome shotgun (WGS) entry which is preliminary data.</text>
</comment>
<sequence>MGDHVYEETTKRAYTISGGKLYFLAFRFLKNTLSNSSPVQWCRSPQIQGLKLE</sequence>
<evidence type="ECO:0000313" key="2">
    <source>
        <dbReference type="Proteomes" id="UP001566132"/>
    </source>
</evidence>
<dbReference type="Proteomes" id="UP001566132">
    <property type="component" value="Unassembled WGS sequence"/>
</dbReference>
<dbReference type="AlphaFoldDB" id="A0ABD1EX46"/>
<dbReference type="EMBL" id="JBDJPC010000004">
    <property type="protein sequence ID" value="KAL1505411.1"/>
    <property type="molecule type" value="Genomic_DNA"/>
</dbReference>
<keyword evidence="2" id="KW-1185">Reference proteome</keyword>
<evidence type="ECO:0000313" key="1">
    <source>
        <dbReference type="EMBL" id="KAL1505411.1"/>
    </source>
</evidence>
<organism evidence="1 2">
    <name type="scientific">Hypothenemus hampei</name>
    <name type="common">Coffee berry borer</name>
    <dbReference type="NCBI Taxonomy" id="57062"/>
    <lineage>
        <taxon>Eukaryota</taxon>
        <taxon>Metazoa</taxon>
        <taxon>Ecdysozoa</taxon>
        <taxon>Arthropoda</taxon>
        <taxon>Hexapoda</taxon>
        <taxon>Insecta</taxon>
        <taxon>Pterygota</taxon>
        <taxon>Neoptera</taxon>
        <taxon>Endopterygota</taxon>
        <taxon>Coleoptera</taxon>
        <taxon>Polyphaga</taxon>
        <taxon>Cucujiformia</taxon>
        <taxon>Curculionidae</taxon>
        <taxon>Scolytinae</taxon>
        <taxon>Hypothenemus</taxon>
    </lineage>
</organism>
<gene>
    <name evidence="1" type="ORF">ABEB36_004983</name>
</gene>
<name>A0ABD1EX46_HYPHA</name>